<evidence type="ECO:0000256" key="13">
    <source>
        <dbReference type="ARBA" id="ARBA00029511"/>
    </source>
</evidence>
<comment type="pathway">
    <text evidence="2 15">Bacterial outer membrane biogenesis; LPS core biosynthesis.</text>
</comment>
<evidence type="ECO:0000256" key="4">
    <source>
        <dbReference type="ARBA" id="ARBA00011988"/>
    </source>
</evidence>
<dbReference type="NCBIfam" id="NF002475">
    <property type="entry name" value="PRK01723.1"/>
    <property type="match status" value="1"/>
</dbReference>
<dbReference type="Gene3D" id="1.10.510.10">
    <property type="entry name" value="Transferase(Phosphotransferase) domain 1"/>
    <property type="match status" value="1"/>
</dbReference>
<comment type="subcellular location">
    <subcellularLocation>
        <location evidence="1 15">Cell inner membrane</location>
        <topology evidence="1 15">Peripheral membrane protein</topology>
        <orientation evidence="1 15">Cytoplasmic side</orientation>
    </subcellularLocation>
</comment>
<evidence type="ECO:0000256" key="11">
    <source>
        <dbReference type="ARBA" id="ARBA00022985"/>
    </source>
</evidence>
<dbReference type="InterPro" id="IPR011009">
    <property type="entry name" value="Kinase-like_dom_sf"/>
</dbReference>
<dbReference type="EMBL" id="BAABJE010000001">
    <property type="protein sequence ID" value="GAA4780437.1"/>
    <property type="molecule type" value="Genomic_DNA"/>
</dbReference>
<evidence type="ECO:0000256" key="6">
    <source>
        <dbReference type="ARBA" id="ARBA00022519"/>
    </source>
</evidence>
<evidence type="ECO:0000256" key="1">
    <source>
        <dbReference type="ARBA" id="ARBA00004515"/>
    </source>
</evidence>
<comment type="function">
    <text evidence="15">Catalyzes the ATP-dependent phosphorylation of the 3-deoxy-D-manno-octulosonic acid (Kdo) residue in Kdo-lipid IV(A) at the 4-OH position.</text>
</comment>
<evidence type="ECO:0000256" key="9">
    <source>
        <dbReference type="ARBA" id="ARBA00022777"/>
    </source>
</evidence>
<evidence type="ECO:0000256" key="7">
    <source>
        <dbReference type="ARBA" id="ARBA00022679"/>
    </source>
</evidence>
<evidence type="ECO:0000256" key="3">
    <source>
        <dbReference type="ARBA" id="ARBA00010327"/>
    </source>
</evidence>
<dbReference type="GO" id="GO:0016301">
    <property type="term" value="F:kinase activity"/>
    <property type="evidence" value="ECO:0007669"/>
    <property type="project" value="UniProtKB-KW"/>
</dbReference>
<evidence type="ECO:0000256" key="15">
    <source>
        <dbReference type="HAMAP-Rule" id="MF_00521"/>
    </source>
</evidence>
<dbReference type="Proteomes" id="UP001499959">
    <property type="component" value="Unassembled WGS sequence"/>
</dbReference>
<evidence type="ECO:0000313" key="16">
    <source>
        <dbReference type="EMBL" id="GAA4780437.1"/>
    </source>
</evidence>
<dbReference type="HAMAP" id="MF_00521">
    <property type="entry name" value="KDO_kinase"/>
    <property type="match status" value="1"/>
</dbReference>
<keyword evidence="11 15" id="KW-0448">Lipopolysaccharide biosynthesis</keyword>
<keyword evidence="9 15" id="KW-0418">Kinase</keyword>
<organism evidence="16 17">
    <name type="scientific">Lysobacter hankyongensis</name>
    <dbReference type="NCBI Taxonomy" id="1176535"/>
    <lineage>
        <taxon>Bacteria</taxon>
        <taxon>Pseudomonadati</taxon>
        <taxon>Pseudomonadota</taxon>
        <taxon>Gammaproteobacteria</taxon>
        <taxon>Lysobacterales</taxon>
        <taxon>Lysobacteraceae</taxon>
        <taxon>Lysobacter</taxon>
    </lineage>
</organism>
<dbReference type="EC" id="2.7.1.166" evidence="4 15"/>
<dbReference type="InterPro" id="IPR022826">
    <property type="entry name" value="KDO_kinase"/>
</dbReference>
<evidence type="ECO:0000313" key="17">
    <source>
        <dbReference type="Proteomes" id="UP001499959"/>
    </source>
</evidence>
<evidence type="ECO:0000256" key="5">
    <source>
        <dbReference type="ARBA" id="ARBA00022475"/>
    </source>
</evidence>
<evidence type="ECO:0000256" key="2">
    <source>
        <dbReference type="ARBA" id="ARBA00004713"/>
    </source>
</evidence>
<comment type="similarity">
    <text evidence="3 15">Belongs to the protein kinase superfamily. KdkA/RfaP family.</text>
</comment>
<accession>A0ABP9AFW0</accession>
<keyword evidence="12 15" id="KW-0472">Membrane</keyword>
<name>A0ABP9AFW0_9GAMM</name>
<evidence type="ECO:0000256" key="14">
    <source>
        <dbReference type="ARBA" id="ARBA00034417"/>
    </source>
</evidence>
<dbReference type="RefSeq" id="WP_345301256.1">
    <property type="nucleotide sequence ID" value="NZ_BAABJE010000001.1"/>
</dbReference>
<dbReference type="Pfam" id="PF06293">
    <property type="entry name" value="Kdo"/>
    <property type="match status" value="1"/>
</dbReference>
<keyword evidence="5 15" id="KW-1003">Cell membrane</keyword>
<gene>
    <name evidence="15" type="primary">kdkA</name>
    <name evidence="16" type="ORF">GCM10023307_00350</name>
</gene>
<evidence type="ECO:0000256" key="12">
    <source>
        <dbReference type="ARBA" id="ARBA00023136"/>
    </source>
</evidence>
<dbReference type="SUPFAM" id="SSF56112">
    <property type="entry name" value="Protein kinase-like (PK-like)"/>
    <property type="match status" value="1"/>
</dbReference>
<comment type="catalytic activity">
    <reaction evidence="14 15">
        <text>an alpha-Kdo-(2-&gt;6)-lipid IVA + ATP = a 4-O-phospho-alpha-Kdo-(2-&gt;6)-lipid IVA + ADP + H(+)</text>
        <dbReference type="Rhea" id="RHEA:74271"/>
        <dbReference type="ChEBI" id="CHEBI:15378"/>
        <dbReference type="ChEBI" id="CHEBI:30616"/>
        <dbReference type="ChEBI" id="CHEBI:176428"/>
        <dbReference type="ChEBI" id="CHEBI:193140"/>
        <dbReference type="ChEBI" id="CHEBI:456216"/>
        <dbReference type="EC" id="2.7.1.166"/>
    </reaction>
</comment>
<sequence>MVAFDASESLMPFRDAGGTGAGGAILFDAARLRQAGPAVVTPGWFDPAWWGERAQRVGSGGRGGAWFVEGGAAEGGFGPAVLRHYLRGGFAARFSREKHVWRGASKIRSFEEFRLLRELIRRSLPVPRPIAAIYWRQGFWYRAGILLERLQDVKSLADRAAADGSAAPWAQAGQLIARLHRAGLDHADLNAHNLLFDDAGKGWAIDLDRSGLRIPATGWREKNLARLQRSLHKLRGARSVAEVDRDYATLRSAYDARWQRGT</sequence>
<proteinExistence type="inferred from homology"/>
<keyword evidence="10 15" id="KW-0067">ATP-binding</keyword>
<keyword evidence="17" id="KW-1185">Reference proteome</keyword>
<keyword evidence="8 15" id="KW-0547">Nucleotide-binding</keyword>
<reference evidence="17" key="1">
    <citation type="journal article" date="2019" name="Int. J. Syst. Evol. Microbiol.">
        <title>The Global Catalogue of Microorganisms (GCM) 10K type strain sequencing project: providing services to taxonomists for standard genome sequencing and annotation.</title>
        <authorList>
            <consortium name="The Broad Institute Genomics Platform"/>
            <consortium name="The Broad Institute Genome Sequencing Center for Infectious Disease"/>
            <person name="Wu L."/>
            <person name="Ma J."/>
        </authorList>
    </citation>
    <scope>NUCLEOTIDE SEQUENCE [LARGE SCALE GENOMIC DNA]</scope>
    <source>
        <strain evidence="17">JCM 18204</strain>
    </source>
</reference>
<feature type="active site" evidence="15">
    <location>
        <position position="188"/>
    </location>
</feature>
<keyword evidence="7 15" id="KW-0808">Transferase</keyword>
<evidence type="ECO:0000256" key="8">
    <source>
        <dbReference type="ARBA" id="ARBA00022741"/>
    </source>
</evidence>
<evidence type="ECO:0000256" key="10">
    <source>
        <dbReference type="ARBA" id="ARBA00022840"/>
    </source>
</evidence>
<comment type="caution">
    <text evidence="16">The sequence shown here is derived from an EMBL/GenBank/DDBJ whole genome shotgun (WGS) entry which is preliminary data.</text>
</comment>
<keyword evidence="6 15" id="KW-0997">Cell inner membrane</keyword>
<protein>
    <recommendedName>
        <fullName evidence="13 15">3-deoxy-D-manno-octulosonic acid kinase</fullName>
        <shortName evidence="15">Kdo kinase</shortName>
        <ecNumber evidence="4 15">2.7.1.166</ecNumber>
    </recommendedName>
</protein>